<organism evidence="1 2">
    <name type="scientific">Gossypium trilobum</name>
    <dbReference type="NCBI Taxonomy" id="34281"/>
    <lineage>
        <taxon>Eukaryota</taxon>
        <taxon>Viridiplantae</taxon>
        <taxon>Streptophyta</taxon>
        <taxon>Embryophyta</taxon>
        <taxon>Tracheophyta</taxon>
        <taxon>Spermatophyta</taxon>
        <taxon>Magnoliopsida</taxon>
        <taxon>eudicotyledons</taxon>
        <taxon>Gunneridae</taxon>
        <taxon>Pentapetalae</taxon>
        <taxon>rosids</taxon>
        <taxon>malvids</taxon>
        <taxon>Malvales</taxon>
        <taxon>Malvaceae</taxon>
        <taxon>Malvoideae</taxon>
        <taxon>Gossypium</taxon>
    </lineage>
</organism>
<sequence length="47" mass="5625">MSVEEEYYINLHVEGKFVRDPHVRYLGGEAMMLKRIQIQYHILSCVK</sequence>
<proteinExistence type="predicted"/>
<name>A0A7J9FVW9_9ROSI</name>
<gene>
    <name evidence="1" type="ORF">Gotri_027007</name>
</gene>
<protein>
    <submittedName>
        <fullName evidence="1">Uncharacterized protein</fullName>
    </submittedName>
</protein>
<reference evidence="1 2" key="1">
    <citation type="journal article" date="2019" name="Genome Biol. Evol.">
        <title>Insights into the evolution of the New World diploid cottons (Gossypium, subgenus Houzingenia) based on genome sequencing.</title>
        <authorList>
            <person name="Grover C.E."/>
            <person name="Arick M.A. 2nd"/>
            <person name="Thrash A."/>
            <person name="Conover J.L."/>
            <person name="Sanders W.S."/>
            <person name="Peterson D.G."/>
            <person name="Frelichowski J.E."/>
            <person name="Scheffler J.A."/>
            <person name="Scheffler B.E."/>
            <person name="Wendel J.F."/>
        </authorList>
    </citation>
    <scope>NUCLEOTIDE SEQUENCE [LARGE SCALE GENOMIC DNA]</scope>
    <source>
        <strain evidence="1">8</strain>
        <tissue evidence="1">Leaf</tissue>
    </source>
</reference>
<evidence type="ECO:0000313" key="1">
    <source>
        <dbReference type="EMBL" id="MBA0789443.1"/>
    </source>
</evidence>
<evidence type="ECO:0000313" key="2">
    <source>
        <dbReference type="Proteomes" id="UP000593568"/>
    </source>
</evidence>
<comment type="caution">
    <text evidence="1">The sequence shown here is derived from an EMBL/GenBank/DDBJ whole genome shotgun (WGS) entry which is preliminary data.</text>
</comment>
<dbReference type="AlphaFoldDB" id="A0A7J9FVW9"/>
<accession>A0A7J9FVW9</accession>
<dbReference type="EMBL" id="JABEZW010229472">
    <property type="protein sequence ID" value="MBA0789443.1"/>
    <property type="molecule type" value="Genomic_DNA"/>
</dbReference>
<dbReference type="Proteomes" id="UP000593568">
    <property type="component" value="Unassembled WGS sequence"/>
</dbReference>
<keyword evidence="2" id="KW-1185">Reference proteome</keyword>